<organism evidence="2 3">
    <name type="scientific">Acinetobacter colistiniresistens</name>
    <dbReference type="NCBI Taxonomy" id="280145"/>
    <lineage>
        <taxon>Bacteria</taxon>
        <taxon>Pseudomonadati</taxon>
        <taxon>Pseudomonadota</taxon>
        <taxon>Gammaproteobacteria</taxon>
        <taxon>Moraxellales</taxon>
        <taxon>Moraxellaceae</taxon>
        <taxon>Acinetobacter</taxon>
    </lineage>
</organism>
<comment type="caution">
    <text evidence="2">The sequence shown here is derived from an EMBL/GenBank/DDBJ whole genome shotgun (WGS) entry which is preliminary data.</text>
</comment>
<dbReference type="EMBL" id="APRZ01000012">
    <property type="protein sequence ID" value="ENX35064.1"/>
    <property type="molecule type" value="Genomic_DNA"/>
</dbReference>
<dbReference type="AlphaFoldDB" id="N9PNI4"/>
<sequence>MKTILQKNKSNILNMNKFNIFGILFISFLCTSCSNGQSAGQPNADTEGFIKKQNQQHRFKVHGCAINYNGTDLYMNSTVEPWIKALGKNYRKVDSTDGVNLTNLYIYDDIGVRLVERKNDKQIDSFRFRLERPEHDIKKETDAEIEEELKKPNTEQVRSIFKDAIDVDGVLVGAYPMHDEIRSKFHSKTRVSYNLTVDCNENQKGESFGIELSTSFNDPEVIDHMYFYNYFDSMSEEQKKALGRRADENGREICGDYFDVKTMKVVPSYCSVEELEEEKRTIQRK</sequence>
<evidence type="ECO:0000313" key="3">
    <source>
        <dbReference type="Proteomes" id="UP000013009"/>
    </source>
</evidence>
<protein>
    <recommendedName>
        <fullName evidence="1">DUF7738 domain-containing protein</fullName>
    </recommendedName>
</protein>
<dbReference type="PATRIC" id="fig|1217695.3.peg.1320"/>
<evidence type="ECO:0000313" key="2">
    <source>
        <dbReference type="EMBL" id="ENX35064.1"/>
    </source>
</evidence>
<keyword evidence="3" id="KW-1185">Reference proteome</keyword>
<reference evidence="2 3" key="1">
    <citation type="submission" date="2013-02" db="EMBL/GenBank/DDBJ databases">
        <title>The Genome Sequence of Acinetobacter sp. NIPH 1859.</title>
        <authorList>
            <consortium name="The Broad Institute Genome Sequencing Platform"/>
            <consortium name="The Broad Institute Genome Sequencing Center for Infectious Disease"/>
            <person name="Cerqueira G."/>
            <person name="Feldgarden M."/>
            <person name="Courvalin P."/>
            <person name="Perichon B."/>
            <person name="Grillot-Courvalin C."/>
            <person name="Clermont D."/>
            <person name="Rocha E."/>
            <person name="Yoon E.-J."/>
            <person name="Nemec A."/>
            <person name="Walker B."/>
            <person name="Young S.K."/>
            <person name="Zeng Q."/>
            <person name="Gargeya S."/>
            <person name="Fitzgerald M."/>
            <person name="Haas B."/>
            <person name="Abouelleil A."/>
            <person name="Alvarado L."/>
            <person name="Arachchi H.M."/>
            <person name="Berlin A.M."/>
            <person name="Chapman S.B."/>
            <person name="Dewar J."/>
            <person name="Goldberg J."/>
            <person name="Griggs A."/>
            <person name="Gujja S."/>
            <person name="Hansen M."/>
            <person name="Howarth C."/>
            <person name="Imamovic A."/>
            <person name="Larimer J."/>
            <person name="McCowan C."/>
            <person name="Murphy C."/>
            <person name="Neiman D."/>
            <person name="Pearson M."/>
            <person name="Priest M."/>
            <person name="Roberts A."/>
            <person name="Saif S."/>
            <person name="Shea T."/>
            <person name="Sisk P."/>
            <person name="Sykes S."/>
            <person name="Wortman J."/>
            <person name="Nusbaum C."/>
            <person name="Birren B."/>
        </authorList>
    </citation>
    <scope>NUCLEOTIDE SEQUENCE [LARGE SCALE GENOMIC DNA]</scope>
    <source>
        <strain evidence="2 3">NIPH 1859</strain>
    </source>
</reference>
<dbReference type="Pfam" id="PF24880">
    <property type="entry name" value="DUF7738"/>
    <property type="match status" value="1"/>
</dbReference>
<name>N9PNI4_9GAMM</name>
<feature type="domain" description="DUF7738" evidence="1">
    <location>
        <begin position="59"/>
        <end position="179"/>
    </location>
</feature>
<gene>
    <name evidence="2" type="ORF">F889_01356</name>
</gene>
<accession>N9PNI4</accession>
<dbReference type="HOGENOM" id="CLU_088843_0_0_6"/>
<evidence type="ECO:0000259" key="1">
    <source>
        <dbReference type="Pfam" id="PF24880"/>
    </source>
</evidence>
<proteinExistence type="predicted"/>
<dbReference type="Proteomes" id="UP000013009">
    <property type="component" value="Unassembled WGS sequence"/>
</dbReference>
<dbReference type="InterPro" id="IPR056640">
    <property type="entry name" value="DUF7738"/>
</dbReference>